<dbReference type="EMBL" id="VDMD01000004">
    <property type="protein sequence ID" value="TRM65983.1"/>
    <property type="molecule type" value="Genomic_DNA"/>
</dbReference>
<sequence length="205" mass="22514">METKTILVNAFKDKLHLGVYDHHRHFSHTFLGGAGLELAPLEHEYSLLAINRPLVKDTKPTGEILVDASFHPLVDQHSAGPSSWSGVLRLMIFQARDLDGGASSEPINASVQIFVDQGDKPDYQTSPFPDSSAPVWMKSPEVYCADRERSSIIARIASGERNLGQVTIKVEDLLDAKANGVEWWPLTGVASGQLKMTAVWRPVDA</sequence>
<keyword evidence="3" id="KW-1185">Reference proteome</keyword>
<dbReference type="InterPro" id="IPR035892">
    <property type="entry name" value="C2_domain_sf"/>
</dbReference>
<dbReference type="Pfam" id="PF00168">
    <property type="entry name" value="C2"/>
    <property type="match status" value="2"/>
</dbReference>
<dbReference type="AlphaFoldDB" id="A0A550CMF3"/>
<organism evidence="2 3">
    <name type="scientific">Schizophyllum amplum</name>
    <dbReference type="NCBI Taxonomy" id="97359"/>
    <lineage>
        <taxon>Eukaryota</taxon>
        <taxon>Fungi</taxon>
        <taxon>Dikarya</taxon>
        <taxon>Basidiomycota</taxon>
        <taxon>Agaricomycotina</taxon>
        <taxon>Agaricomycetes</taxon>
        <taxon>Agaricomycetidae</taxon>
        <taxon>Agaricales</taxon>
        <taxon>Schizophyllaceae</taxon>
        <taxon>Schizophyllum</taxon>
    </lineage>
</organism>
<dbReference type="Gene3D" id="2.60.40.150">
    <property type="entry name" value="C2 domain"/>
    <property type="match status" value="2"/>
</dbReference>
<dbReference type="PANTHER" id="PTHR46980">
    <property type="entry name" value="TRICALBIN-1-RELATED"/>
    <property type="match status" value="1"/>
</dbReference>
<comment type="caution">
    <text evidence="2">The sequence shown here is derived from an EMBL/GenBank/DDBJ whole genome shotgun (WGS) entry which is preliminary data.</text>
</comment>
<proteinExistence type="predicted"/>
<dbReference type="InterPro" id="IPR052455">
    <property type="entry name" value="Tricalbin_domain"/>
</dbReference>
<accession>A0A550CMF3</accession>
<feature type="domain" description="C2" evidence="1">
    <location>
        <begin position="86"/>
        <end position="185"/>
    </location>
</feature>
<dbReference type="Proteomes" id="UP000320762">
    <property type="component" value="Unassembled WGS sequence"/>
</dbReference>
<feature type="domain" description="C2" evidence="1">
    <location>
        <begin position="5"/>
        <end position="43"/>
    </location>
</feature>
<dbReference type="STRING" id="97359.A0A550CMF3"/>
<reference evidence="2 3" key="1">
    <citation type="journal article" date="2019" name="New Phytol.">
        <title>Comparative genomics reveals unique wood-decay strategies and fruiting body development in the Schizophyllaceae.</title>
        <authorList>
            <person name="Almasi E."/>
            <person name="Sahu N."/>
            <person name="Krizsan K."/>
            <person name="Balint B."/>
            <person name="Kovacs G.M."/>
            <person name="Kiss B."/>
            <person name="Cseklye J."/>
            <person name="Drula E."/>
            <person name="Henrissat B."/>
            <person name="Nagy I."/>
            <person name="Chovatia M."/>
            <person name="Adam C."/>
            <person name="LaButti K."/>
            <person name="Lipzen A."/>
            <person name="Riley R."/>
            <person name="Grigoriev I.V."/>
            <person name="Nagy L.G."/>
        </authorList>
    </citation>
    <scope>NUCLEOTIDE SEQUENCE [LARGE SCALE GENOMIC DNA]</scope>
    <source>
        <strain evidence="2 3">NL-1724</strain>
    </source>
</reference>
<dbReference type="InterPro" id="IPR000008">
    <property type="entry name" value="C2_dom"/>
</dbReference>
<protein>
    <recommendedName>
        <fullName evidence="1">C2 domain-containing protein</fullName>
    </recommendedName>
</protein>
<evidence type="ECO:0000313" key="3">
    <source>
        <dbReference type="Proteomes" id="UP000320762"/>
    </source>
</evidence>
<dbReference type="PANTHER" id="PTHR46980:SF2">
    <property type="entry name" value="TRICALBIN-1-RELATED"/>
    <property type="match status" value="1"/>
</dbReference>
<evidence type="ECO:0000259" key="1">
    <source>
        <dbReference type="Pfam" id="PF00168"/>
    </source>
</evidence>
<dbReference type="SUPFAM" id="SSF49562">
    <property type="entry name" value="C2 domain (Calcium/lipid-binding domain, CaLB)"/>
    <property type="match status" value="2"/>
</dbReference>
<name>A0A550CMF3_9AGAR</name>
<evidence type="ECO:0000313" key="2">
    <source>
        <dbReference type="EMBL" id="TRM65983.1"/>
    </source>
</evidence>
<dbReference type="OrthoDB" id="67700at2759"/>
<gene>
    <name evidence="2" type="ORF">BD626DRAFT_486421</name>
</gene>